<gene>
    <name evidence="2" type="primary">rbfA</name>
    <name evidence="3" type="ORF">SAMN05421831_10217</name>
</gene>
<sequence length="129" mass="14852">MREFKRTDRVADQIQRELAQMIQQEIKDPRLDALVTVSGVKVSKDLGYADVYVTILGKEDKPQIIADNLHILQHAAGFMRSQLGQRIKLRVMPQLRFHYDETLVRGRHLSSLIDQAVQADQSRQQDDQA</sequence>
<accession>A0A1H6QLF6</accession>
<dbReference type="InterPro" id="IPR023799">
    <property type="entry name" value="RbfA_dom_sf"/>
</dbReference>
<dbReference type="RefSeq" id="WP_093308375.1">
    <property type="nucleotide sequence ID" value="NZ_FNYH01000002.1"/>
</dbReference>
<dbReference type="GO" id="GO:0043024">
    <property type="term" value="F:ribosomal small subunit binding"/>
    <property type="evidence" value="ECO:0007669"/>
    <property type="project" value="TreeGrafter"/>
</dbReference>
<evidence type="ECO:0000313" key="4">
    <source>
        <dbReference type="Proteomes" id="UP000242999"/>
    </source>
</evidence>
<keyword evidence="4" id="KW-1185">Reference proteome</keyword>
<dbReference type="Proteomes" id="UP000242999">
    <property type="component" value="Unassembled WGS sequence"/>
</dbReference>
<comment type="function">
    <text evidence="2">One of several proteins that assist in the late maturation steps of the functional core of the 30S ribosomal subunit. Associates with free 30S ribosomal subunits (but not with 30S subunits that are part of 70S ribosomes or polysomes). Required for efficient processing of 16S rRNA. May interact with the 5'-terminal helix region of 16S rRNA.</text>
</comment>
<dbReference type="NCBIfam" id="TIGR00082">
    <property type="entry name" value="rbfA"/>
    <property type="match status" value="1"/>
</dbReference>
<dbReference type="InterPro" id="IPR015946">
    <property type="entry name" value="KH_dom-like_a/b"/>
</dbReference>
<dbReference type="InterPro" id="IPR000238">
    <property type="entry name" value="RbfA"/>
</dbReference>
<name>A0A1H6QLF6_9GAMM</name>
<dbReference type="PANTHER" id="PTHR33515">
    <property type="entry name" value="RIBOSOME-BINDING FACTOR A, CHLOROPLASTIC-RELATED"/>
    <property type="match status" value="1"/>
</dbReference>
<reference evidence="4" key="1">
    <citation type="submission" date="2016-10" db="EMBL/GenBank/DDBJ databases">
        <authorList>
            <person name="Varghese N."/>
            <person name="Submissions S."/>
        </authorList>
    </citation>
    <scope>NUCLEOTIDE SEQUENCE [LARGE SCALE GENOMIC DNA]</scope>
    <source>
        <strain evidence="4">DSM 7165</strain>
    </source>
</reference>
<evidence type="ECO:0000256" key="1">
    <source>
        <dbReference type="ARBA" id="ARBA00022517"/>
    </source>
</evidence>
<organism evidence="3 4">
    <name type="scientific">Allopseudospirillum japonicum</name>
    <dbReference type="NCBI Taxonomy" id="64971"/>
    <lineage>
        <taxon>Bacteria</taxon>
        <taxon>Pseudomonadati</taxon>
        <taxon>Pseudomonadota</taxon>
        <taxon>Gammaproteobacteria</taxon>
        <taxon>Oceanospirillales</taxon>
        <taxon>Oceanospirillaceae</taxon>
        <taxon>Allopseudospirillum</taxon>
    </lineage>
</organism>
<keyword evidence="2" id="KW-0963">Cytoplasm</keyword>
<evidence type="ECO:0000256" key="2">
    <source>
        <dbReference type="HAMAP-Rule" id="MF_00003"/>
    </source>
</evidence>
<dbReference type="Gene3D" id="3.30.300.20">
    <property type="match status" value="1"/>
</dbReference>
<keyword evidence="1 2" id="KW-0690">Ribosome biogenesis</keyword>
<proteinExistence type="inferred from homology"/>
<dbReference type="PROSITE" id="PS01319">
    <property type="entry name" value="RBFA"/>
    <property type="match status" value="1"/>
</dbReference>
<dbReference type="SUPFAM" id="SSF89919">
    <property type="entry name" value="Ribosome-binding factor A, RbfA"/>
    <property type="match status" value="1"/>
</dbReference>
<dbReference type="EMBL" id="FNYH01000002">
    <property type="protein sequence ID" value="SEI44591.1"/>
    <property type="molecule type" value="Genomic_DNA"/>
</dbReference>
<dbReference type="OrthoDB" id="307788at2"/>
<comment type="subunit">
    <text evidence="2">Monomer. Binds 30S ribosomal subunits, but not 50S ribosomal subunits or 70S ribosomes.</text>
</comment>
<evidence type="ECO:0000313" key="3">
    <source>
        <dbReference type="EMBL" id="SEI44591.1"/>
    </source>
</evidence>
<comment type="similarity">
    <text evidence="2">Belongs to the RbfA family.</text>
</comment>
<dbReference type="PANTHER" id="PTHR33515:SF1">
    <property type="entry name" value="RIBOSOME-BINDING FACTOR A, CHLOROPLASTIC-RELATED"/>
    <property type="match status" value="1"/>
</dbReference>
<dbReference type="AlphaFoldDB" id="A0A1H6QLF6"/>
<protein>
    <recommendedName>
        <fullName evidence="2">Ribosome-binding factor A</fullName>
    </recommendedName>
</protein>
<dbReference type="Pfam" id="PF02033">
    <property type="entry name" value="RBFA"/>
    <property type="match status" value="1"/>
</dbReference>
<dbReference type="GO" id="GO:0030490">
    <property type="term" value="P:maturation of SSU-rRNA"/>
    <property type="evidence" value="ECO:0007669"/>
    <property type="project" value="UniProtKB-UniRule"/>
</dbReference>
<dbReference type="InterPro" id="IPR020053">
    <property type="entry name" value="Ribosome-bd_factorA_CS"/>
</dbReference>
<dbReference type="GO" id="GO:0005829">
    <property type="term" value="C:cytosol"/>
    <property type="evidence" value="ECO:0007669"/>
    <property type="project" value="TreeGrafter"/>
</dbReference>
<comment type="subcellular location">
    <subcellularLocation>
        <location evidence="2">Cytoplasm</location>
    </subcellularLocation>
</comment>
<dbReference type="HAMAP" id="MF_00003">
    <property type="entry name" value="RbfA"/>
    <property type="match status" value="1"/>
</dbReference>
<dbReference type="STRING" id="64971.SAMN05421831_10217"/>